<gene>
    <name evidence="2" type="ORF">PV11_00352</name>
</gene>
<dbReference type="EMBL" id="KN846951">
    <property type="protein sequence ID" value="KIV84579.1"/>
    <property type="molecule type" value="Genomic_DNA"/>
</dbReference>
<sequence>MARQSFAATVLGVCISVLLQRCIYAHPYSFSSYFPLNYDWVELTSSPTPRQEHAVASVGNNVYVIGGITANVSSDGILDVATFRNVQDVQVYDIDQDSWSYTASMPISVNHGNAATVNGKIYMLGGLSGTNFSSWNALSNSYVYDPELDTWTDLPPMPSGAARGACAVGVYGSTIYLAGGITLIELAEDGIQASVDDVTAFNTETGEWYTDLPPLPGPRDHVAGAVIGSTFYVTGGRDHGSYNTKNNTWALDLTHPTTWVEKALLPTARGGLASATDDRYLYTFGGEGNPEDANGLFNNTEVYDPETDVWWIGPAMASPRHGTRAVSVGIGIYLPGGGLHMDAGPTDSLIAFEPRDVSKWTAMS</sequence>
<dbReference type="InterPro" id="IPR015915">
    <property type="entry name" value="Kelch-typ_b-propeller"/>
</dbReference>
<dbReference type="Proteomes" id="UP000053599">
    <property type="component" value="Unassembled WGS sequence"/>
</dbReference>
<evidence type="ECO:0008006" key="4">
    <source>
        <dbReference type="Google" id="ProtNLM"/>
    </source>
</evidence>
<name>A0A0D1YT10_9EURO</name>
<dbReference type="InterPro" id="IPR006652">
    <property type="entry name" value="Kelch_1"/>
</dbReference>
<dbReference type="STRING" id="1016849.A0A0D1YT10"/>
<dbReference type="HOGENOM" id="CLU_004253_10_0_1"/>
<dbReference type="SUPFAM" id="SSF117281">
    <property type="entry name" value="Kelch motif"/>
    <property type="match status" value="1"/>
</dbReference>
<protein>
    <recommendedName>
        <fullName evidence="4">Galactose oxidase</fullName>
    </recommendedName>
</protein>
<dbReference type="PANTHER" id="PTHR45632:SF24">
    <property type="entry name" value="GALACTOSE OXIDASE"/>
    <property type="match status" value="1"/>
</dbReference>
<proteinExistence type="predicted"/>
<dbReference type="SMART" id="SM00612">
    <property type="entry name" value="Kelch"/>
    <property type="match status" value="5"/>
</dbReference>
<accession>A0A0D1YT10</accession>
<feature type="signal peptide" evidence="1">
    <location>
        <begin position="1"/>
        <end position="25"/>
    </location>
</feature>
<keyword evidence="1" id="KW-0732">Signal</keyword>
<dbReference type="Pfam" id="PF24681">
    <property type="entry name" value="Kelch_KLHDC2_KLHL20_DRC7"/>
    <property type="match status" value="2"/>
</dbReference>
<evidence type="ECO:0000256" key="1">
    <source>
        <dbReference type="SAM" id="SignalP"/>
    </source>
</evidence>
<dbReference type="Gene3D" id="2.120.10.80">
    <property type="entry name" value="Kelch-type beta propeller"/>
    <property type="match status" value="2"/>
</dbReference>
<evidence type="ECO:0000313" key="2">
    <source>
        <dbReference type="EMBL" id="KIV84579.1"/>
    </source>
</evidence>
<evidence type="ECO:0000313" key="3">
    <source>
        <dbReference type="Proteomes" id="UP000053599"/>
    </source>
</evidence>
<dbReference type="AlphaFoldDB" id="A0A0D1YT10"/>
<dbReference type="PANTHER" id="PTHR45632">
    <property type="entry name" value="LD33804P"/>
    <property type="match status" value="1"/>
</dbReference>
<reference evidence="2 3" key="1">
    <citation type="submission" date="2015-01" db="EMBL/GenBank/DDBJ databases">
        <title>The Genome Sequence of Exophiala sideris CBS121828.</title>
        <authorList>
            <consortium name="The Broad Institute Genomics Platform"/>
            <person name="Cuomo C."/>
            <person name="de Hoog S."/>
            <person name="Gorbushina A."/>
            <person name="Stielow B."/>
            <person name="Teixiera M."/>
            <person name="Abouelleil A."/>
            <person name="Chapman S.B."/>
            <person name="Priest M."/>
            <person name="Young S.K."/>
            <person name="Wortman J."/>
            <person name="Nusbaum C."/>
            <person name="Birren B."/>
        </authorList>
    </citation>
    <scope>NUCLEOTIDE SEQUENCE [LARGE SCALE GENOMIC DNA]</scope>
    <source>
        <strain evidence="2 3">CBS 121828</strain>
    </source>
</reference>
<organism evidence="2 3">
    <name type="scientific">Exophiala sideris</name>
    <dbReference type="NCBI Taxonomy" id="1016849"/>
    <lineage>
        <taxon>Eukaryota</taxon>
        <taxon>Fungi</taxon>
        <taxon>Dikarya</taxon>
        <taxon>Ascomycota</taxon>
        <taxon>Pezizomycotina</taxon>
        <taxon>Eurotiomycetes</taxon>
        <taxon>Chaetothyriomycetidae</taxon>
        <taxon>Chaetothyriales</taxon>
        <taxon>Herpotrichiellaceae</taxon>
        <taxon>Exophiala</taxon>
    </lineage>
</organism>
<dbReference type="OrthoDB" id="45365at2759"/>
<feature type="chain" id="PRO_5002247239" description="Galactose oxidase" evidence="1">
    <location>
        <begin position="26"/>
        <end position="364"/>
    </location>
</feature>